<evidence type="ECO:0000256" key="1">
    <source>
        <dbReference type="SAM" id="MobiDB-lite"/>
    </source>
</evidence>
<name>A0A0C3L462_9AGAM</name>
<proteinExistence type="predicted"/>
<dbReference type="HOGENOM" id="CLU_296505_0_0_1"/>
<dbReference type="Proteomes" id="UP000054248">
    <property type="component" value="Unassembled WGS sequence"/>
</dbReference>
<reference evidence="3" key="2">
    <citation type="submission" date="2015-01" db="EMBL/GenBank/DDBJ databases">
        <title>Evolutionary Origins and Diversification of the Mycorrhizal Mutualists.</title>
        <authorList>
            <consortium name="DOE Joint Genome Institute"/>
            <consortium name="Mycorrhizal Genomics Consortium"/>
            <person name="Kohler A."/>
            <person name="Kuo A."/>
            <person name="Nagy L.G."/>
            <person name="Floudas D."/>
            <person name="Copeland A."/>
            <person name="Barry K.W."/>
            <person name="Cichocki N."/>
            <person name="Veneault-Fourrey C."/>
            <person name="LaButti K."/>
            <person name="Lindquist E.A."/>
            <person name="Lipzen A."/>
            <person name="Lundell T."/>
            <person name="Morin E."/>
            <person name="Murat C."/>
            <person name="Riley R."/>
            <person name="Ohm R."/>
            <person name="Sun H."/>
            <person name="Tunlid A."/>
            <person name="Henrissat B."/>
            <person name="Grigoriev I.V."/>
            <person name="Hibbett D.S."/>
            <person name="Martin F."/>
        </authorList>
    </citation>
    <scope>NUCLEOTIDE SEQUENCE [LARGE SCALE GENOMIC DNA]</scope>
    <source>
        <strain evidence="3">MUT 4182</strain>
    </source>
</reference>
<gene>
    <name evidence="2" type="ORF">M407DRAFT_229979</name>
</gene>
<evidence type="ECO:0000313" key="2">
    <source>
        <dbReference type="EMBL" id="KIO28613.1"/>
    </source>
</evidence>
<protein>
    <submittedName>
        <fullName evidence="2">Uncharacterized protein</fullName>
    </submittedName>
</protein>
<evidence type="ECO:0000313" key="3">
    <source>
        <dbReference type="Proteomes" id="UP000054248"/>
    </source>
</evidence>
<sequence length="1018" mass="112384">MRGSFAESTLEDQPSHDETPGNSSTESSIPRDDEDVMDIEAKEYDSESPFVPSANRILGEAIAKKSEPKRPSLAGRHRYASSYRFFSNTYLSRQSEITNIFSEDLNSGAEFCFEKTYPSAPNPTVRLAGAGHISLPVNSRDVLAIKEHSRPVEFGSLGTANAADAWKMKAPKVAFDSPAWSVFLQRVVEDVCKALAIEFAHSTSLRLAEAMASRKELNVFTSWKTSLFDRGTPRKIVHLLDHKYSEAKLTENGLEGRDAYSVSVLKDIAQKSGFKLLLAHLELAAWGDPSCGPVPKWGRKQYCQSGNDGGREQVEGTDPSRLEFKDPLDADYELELSQLRTLDGTPLKDRVDLEEMLSPIGMKAVESIPGDLTGALKQGKPDCIEYSEGESTLLAGTLCRSFRRSVLIICPSERYSAFIYGKFSSKDALDALRSSSLANPTTQEMTFVDCVFGSDDECSNPELQDVLQVVTTNGRLPRMGGIDRIQRKGLLSARLSLPFDGVTRSVCCIMKNEKGRSARIQFAFAACRELKAAGLSTSWILKALQTEIKTITDLGLTELDVLVRTIVGAGGMQAVENSALPALTNKSDPGRNVTVVCDLQQGLDLKEDGLVPREEREHAERTINTILSSTINDWKPFAVEWEERSVGMFTYAPRVAHPPSADMAINLIKAAMETKSVALTETLTQKLMAIPERDDFFEIDPKDAFRLIVLPTLSQITQSLESELPEASLVKAVHQLKRGLSNVFVEQKDWGLLVSHFCKSQHDLSPYKELCRQLGIWMNESSDQDFKKRSGKLSSTFSRRPRMIAKVNIFTLYAVSSGWSSFLAIFARVAEQAASLVVQRSPGFVISSLGQFGQSLAGQGQGPIQKALGPMPAGVESVASATDRISCACKDCVQVKSYFQHSSHYERRLNQIGHFPIATGWCVGKRSVRSPYQACGSDKGVHSNRHLHLDAKSDGTIQSLVWLAKKREGLRALQTITQDEATLKWVKTSIDGFWLLFTPTTSMLRYLEALSKGRNQPP</sequence>
<dbReference type="OrthoDB" id="3240822at2759"/>
<reference evidence="2 3" key="1">
    <citation type="submission" date="2014-04" db="EMBL/GenBank/DDBJ databases">
        <authorList>
            <consortium name="DOE Joint Genome Institute"/>
            <person name="Kuo A."/>
            <person name="Girlanda M."/>
            <person name="Perotto S."/>
            <person name="Kohler A."/>
            <person name="Nagy L.G."/>
            <person name="Floudas D."/>
            <person name="Copeland A."/>
            <person name="Barry K.W."/>
            <person name="Cichocki N."/>
            <person name="Veneault-Fourrey C."/>
            <person name="LaButti K."/>
            <person name="Lindquist E.A."/>
            <person name="Lipzen A."/>
            <person name="Lundell T."/>
            <person name="Morin E."/>
            <person name="Murat C."/>
            <person name="Sun H."/>
            <person name="Tunlid A."/>
            <person name="Henrissat B."/>
            <person name="Grigoriev I.V."/>
            <person name="Hibbett D.S."/>
            <person name="Martin F."/>
            <person name="Nordberg H.P."/>
            <person name="Cantor M.N."/>
            <person name="Hua S.X."/>
        </authorList>
    </citation>
    <scope>NUCLEOTIDE SEQUENCE [LARGE SCALE GENOMIC DNA]</scope>
    <source>
        <strain evidence="2 3">MUT 4182</strain>
    </source>
</reference>
<feature type="region of interest" description="Disordered" evidence="1">
    <location>
        <begin position="1"/>
        <end position="50"/>
    </location>
</feature>
<accession>A0A0C3L462</accession>
<dbReference type="EMBL" id="KN822992">
    <property type="protein sequence ID" value="KIO28613.1"/>
    <property type="molecule type" value="Genomic_DNA"/>
</dbReference>
<organism evidence="2 3">
    <name type="scientific">Tulasnella calospora MUT 4182</name>
    <dbReference type="NCBI Taxonomy" id="1051891"/>
    <lineage>
        <taxon>Eukaryota</taxon>
        <taxon>Fungi</taxon>
        <taxon>Dikarya</taxon>
        <taxon>Basidiomycota</taxon>
        <taxon>Agaricomycotina</taxon>
        <taxon>Agaricomycetes</taxon>
        <taxon>Cantharellales</taxon>
        <taxon>Tulasnellaceae</taxon>
        <taxon>Tulasnella</taxon>
    </lineage>
</organism>
<dbReference type="AlphaFoldDB" id="A0A0C3L462"/>
<keyword evidence="3" id="KW-1185">Reference proteome</keyword>